<accession>A0A2G9YJR1</accession>
<feature type="binding site" evidence="2">
    <location>
        <position position="68"/>
    </location>
    <ligand>
        <name>Ni(2+)</name>
        <dbReference type="ChEBI" id="CHEBI:49786"/>
    </ligand>
</feature>
<dbReference type="GO" id="GO:0016151">
    <property type="term" value="F:nickel cation binding"/>
    <property type="evidence" value="ECO:0007669"/>
    <property type="project" value="InterPro"/>
</dbReference>
<feature type="binding site" evidence="2">
    <location>
        <position position="360"/>
    </location>
    <ligand>
        <name>Fe cation</name>
        <dbReference type="ChEBI" id="CHEBI:24875"/>
    </ligand>
</feature>
<comment type="cofactor">
    <cofactor evidence="2">
        <name>Fe cation</name>
        <dbReference type="ChEBI" id="CHEBI:24875"/>
    </cofactor>
</comment>
<comment type="caution">
    <text evidence="4">The sequence shown here is derived from an EMBL/GenBank/DDBJ whole genome shotgun (WGS) entry which is preliminary data.</text>
</comment>
<evidence type="ECO:0000313" key="4">
    <source>
        <dbReference type="EMBL" id="PIP19479.1"/>
    </source>
</evidence>
<dbReference type="AlphaFoldDB" id="A0A2G9YJR1"/>
<dbReference type="InterPro" id="IPR029014">
    <property type="entry name" value="NiFe-Hase_large"/>
</dbReference>
<keyword evidence="2" id="KW-0460">Magnesium</keyword>
<feature type="binding site" evidence="2">
    <location>
        <position position="68"/>
    </location>
    <ligand>
        <name>Fe cation</name>
        <dbReference type="ChEBI" id="CHEBI:24875"/>
    </ligand>
</feature>
<evidence type="ECO:0000259" key="3">
    <source>
        <dbReference type="Pfam" id="PF00346"/>
    </source>
</evidence>
<dbReference type="InterPro" id="IPR052197">
    <property type="entry name" value="ComplexI_49kDa-like"/>
</dbReference>
<feature type="domain" description="NADH-quinone oxidoreductase subunit D" evidence="3">
    <location>
        <begin position="122"/>
        <end position="287"/>
    </location>
</feature>
<dbReference type="Proteomes" id="UP000231292">
    <property type="component" value="Unassembled WGS sequence"/>
</dbReference>
<feature type="binding site" evidence="2">
    <location>
        <position position="357"/>
    </location>
    <ligand>
        <name>Ni(2+)</name>
        <dbReference type="ChEBI" id="CHEBI:49786"/>
    </ligand>
</feature>
<dbReference type="GO" id="GO:0016651">
    <property type="term" value="F:oxidoreductase activity, acting on NAD(P)H"/>
    <property type="evidence" value="ECO:0007669"/>
    <property type="project" value="InterPro"/>
</dbReference>
<sequence length="401" mass="45436">MSHKIIVPIGSYHPLQEEPEFFQLYVEGEKVVDIDIIIGYNHRGIEKLSESKHYDQVAFLVERICGICSSSHPYAYCLAVEDLLGGEANIVPERALYIRTMINELERIHSHLLWFGLAGHFIGYNTVWMWAWKYREPVLDMFEMITGNRNSYAMFKIGGVRRDIKDEDIPILNKMLDELTPALDLFRGAVMDDPVIKARLKGIGILTKEQAIDWCVVGPTARASGINIDVRRDEPYGVFDRIDWKVILEEDGDIFAKTVVRILELYESVNIIRQCLDKIPKGAIDADIKDIPAGEGIGRVEAPRGECFHYIKSDGTNRPVRHKIRAPSYMNVASDKLTAVGGTISDATITLAAVDPCYCCTERVAVINKGDNNKLMNGWDLIKLSQEKTLKLKEQYYGRLK</sequence>
<keyword evidence="1" id="KW-0560">Oxidoreductase</keyword>
<feature type="domain" description="NADH-quinone oxidoreductase subunit D" evidence="3">
    <location>
        <begin position="290"/>
        <end position="363"/>
    </location>
</feature>
<dbReference type="GO" id="GO:0048038">
    <property type="term" value="F:quinone binding"/>
    <property type="evidence" value="ECO:0007669"/>
    <property type="project" value="InterPro"/>
</dbReference>
<dbReference type="PANTHER" id="PTHR43485">
    <property type="entry name" value="HYDROGENASE-4 COMPONENT G"/>
    <property type="match status" value="1"/>
</dbReference>
<proteinExistence type="predicted"/>
<gene>
    <name evidence="4" type="ORF">COX41_02615</name>
</gene>
<dbReference type="GO" id="GO:0008901">
    <property type="term" value="F:ferredoxin hydrogenase activity"/>
    <property type="evidence" value="ECO:0007669"/>
    <property type="project" value="InterPro"/>
</dbReference>
<feature type="binding site" evidence="2">
    <location>
        <position position="324"/>
    </location>
    <ligand>
        <name>Mg(2+)</name>
        <dbReference type="ChEBI" id="CHEBI:18420"/>
    </ligand>
</feature>
<feature type="binding site" evidence="2">
    <location>
        <position position="46"/>
    </location>
    <ligand>
        <name>Mg(2+)</name>
        <dbReference type="ChEBI" id="CHEBI:18420"/>
    </ligand>
</feature>
<comment type="cofactor">
    <cofactor evidence="2">
        <name>Ni(2+)</name>
        <dbReference type="ChEBI" id="CHEBI:49786"/>
    </cofactor>
</comment>
<dbReference type="Pfam" id="PF00346">
    <property type="entry name" value="Complex1_49kDa"/>
    <property type="match status" value="2"/>
</dbReference>
<dbReference type="PROSITE" id="PS00507">
    <property type="entry name" value="NI_HGENASE_L_1"/>
    <property type="match status" value="1"/>
</dbReference>
<keyword evidence="2" id="KW-0533">Nickel</keyword>
<organism evidence="4 5">
    <name type="scientific">Candidatus Sherwoodlollariibacterium unditelluris</name>
    <dbReference type="NCBI Taxonomy" id="1974757"/>
    <lineage>
        <taxon>Bacteria</taxon>
        <taxon>Pseudomonadati</taxon>
        <taxon>Candidatus Omnitrophota</taxon>
        <taxon>Candidatus Sherwoodlollariibacterium</taxon>
    </lineage>
</organism>
<dbReference type="PANTHER" id="PTHR43485:SF1">
    <property type="entry name" value="FORMATE HYDROGENLYASE SUBUNIT 5-RELATED"/>
    <property type="match status" value="1"/>
</dbReference>
<keyword evidence="4" id="KW-0830">Ubiquinone</keyword>
<evidence type="ECO:0000313" key="5">
    <source>
        <dbReference type="Proteomes" id="UP000231292"/>
    </source>
</evidence>
<dbReference type="SUPFAM" id="SSF56762">
    <property type="entry name" value="HydB/Nqo4-like"/>
    <property type="match status" value="1"/>
</dbReference>
<dbReference type="Pfam" id="PF00374">
    <property type="entry name" value="NiFeSe_Hases"/>
    <property type="match status" value="1"/>
</dbReference>
<dbReference type="GO" id="GO:0051287">
    <property type="term" value="F:NAD binding"/>
    <property type="evidence" value="ECO:0007669"/>
    <property type="project" value="InterPro"/>
</dbReference>
<evidence type="ECO:0000256" key="2">
    <source>
        <dbReference type="PIRSR" id="PIRSR601501-1"/>
    </source>
</evidence>
<keyword evidence="2" id="KW-0408">Iron</keyword>
<reference evidence="4 5" key="1">
    <citation type="submission" date="2017-09" db="EMBL/GenBank/DDBJ databases">
        <title>Depth-based differentiation of microbial function through sediment-hosted aquifers and enrichment of novel symbionts in the deep terrestrial subsurface.</title>
        <authorList>
            <person name="Probst A.J."/>
            <person name="Ladd B."/>
            <person name="Jarett J.K."/>
            <person name="Geller-Mcgrath D.E."/>
            <person name="Sieber C.M."/>
            <person name="Emerson J.B."/>
            <person name="Anantharaman K."/>
            <person name="Thomas B.C."/>
            <person name="Malmstrom R."/>
            <person name="Stieglmeier M."/>
            <person name="Klingl A."/>
            <person name="Woyke T."/>
            <person name="Ryan C.M."/>
            <person name="Banfield J.F."/>
        </authorList>
    </citation>
    <scope>NUCLEOTIDE SEQUENCE [LARGE SCALE GENOMIC DNA]</scope>
    <source>
        <strain evidence="4">CG23_combo_of_CG06-09_8_20_14_all_41_10</strain>
    </source>
</reference>
<keyword evidence="2" id="KW-0479">Metal-binding</keyword>
<protein>
    <submittedName>
        <fullName evidence="4">NADH:ubiquinone oxidoreductase</fullName>
    </submittedName>
</protein>
<feature type="binding site" evidence="2">
    <location>
        <position position="65"/>
    </location>
    <ligand>
        <name>Ni(2+)</name>
        <dbReference type="ChEBI" id="CHEBI:49786"/>
    </ligand>
</feature>
<dbReference type="InterPro" id="IPR001135">
    <property type="entry name" value="NADH_Q_OxRdtase_suD"/>
</dbReference>
<evidence type="ECO:0000256" key="1">
    <source>
        <dbReference type="ARBA" id="ARBA00023002"/>
    </source>
</evidence>
<dbReference type="InterPro" id="IPR001501">
    <property type="entry name" value="Ni-dep_hyd_lsu"/>
</dbReference>
<dbReference type="InterPro" id="IPR018194">
    <property type="entry name" value="Ni-dep_hyd_lsu_Ni_BS"/>
</dbReference>
<dbReference type="Gene3D" id="1.10.645.10">
    <property type="entry name" value="Cytochrome-c3 Hydrogenase, chain B"/>
    <property type="match status" value="1"/>
</dbReference>
<name>A0A2G9YJR1_9BACT</name>
<dbReference type="EMBL" id="PCRK01000058">
    <property type="protein sequence ID" value="PIP19479.1"/>
    <property type="molecule type" value="Genomic_DNA"/>
</dbReference>